<comment type="caution">
    <text evidence="4">The sequence shown here is derived from an EMBL/GenBank/DDBJ whole genome shotgun (WGS) entry which is preliminary data.</text>
</comment>
<proteinExistence type="inferred from homology"/>
<evidence type="ECO:0000313" key="4">
    <source>
        <dbReference type="EMBL" id="KAL1246437.1"/>
    </source>
</evidence>
<organism evidence="4 5">
    <name type="scientific">Trichinella spiralis</name>
    <name type="common">Trichina worm</name>
    <dbReference type="NCBI Taxonomy" id="6334"/>
    <lineage>
        <taxon>Eukaryota</taxon>
        <taxon>Metazoa</taxon>
        <taxon>Ecdysozoa</taxon>
        <taxon>Nematoda</taxon>
        <taxon>Enoplea</taxon>
        <taxon>Dorylaimia</taxon>
        <taxon>Trichinellida</taxon>
        <taxon>Trichinellidae</taxon>
        <taxon>Trichinella</taxon>
    </lineage>
</organism>
<name>A0ABR3L0P0_TRISP</name>
<gene>
    <name evidence="4" type="ORF">TSPI_06597</name>
</gene>
<evidence type="ECO:0000256" key="3">
    <source>
        <dbReference type="ARBA" id="ARBA00023274"/>
    </source>
</evidence>
<accession>A0ABR3L0P0</accession>
<protein>
    <submittedName>
        <fullName evidence="4">Large ribosomal subunit protein bL33m</fullName>
    </submittedName>
</protein>
<keyword evidence="3" id="KW-0687">Ribonucleoprotein</keyword>
<dbReference type="Proteomes" id="UP001558632">
    <property type="component" value="Unassembled WGS sequence"/>
</dbReference>
<evidence type="ECO:0000313" key="5">
    <source>
        <dbReference type="Proteomes" id="UP001558632"/>
    </source>
</evidence>
<sequence length="70" mass="8092">MPPKSKYVVVALESVITGYRQFWIRARSGEKVETLLFDPCLGRKVLFKEVSRVSSKSSLSQYAKERFNIH</sequence>
<keyword evidence="2" id="KW-0689">Ribosomal protein</keyword>
<reference evidence="4 5" key="1">
    <citation type="submission" date="2024-07" db="EMBL/GenBank/DDBJ databases">
        <title>Enhanced genomic and transcriptomic resources for Trichinella pseudospiralis and T. spiralis underpin the discovery of pronounced molecular differences between stages and species.</title>
        <authorList>
            <person name="Pasi K.K."/>
            <person name="La Rosa G."/>
            <person name="Gomez-Morales M.A."/>
            <person name="Tosini F."/>
            <person name="Sumanam S."/>
            <person name="Young N.D."/>
            <person name="Chang B.C."/>
            <person name="Robin G.B."/>
        </authorList>
    </citation>
    <scope>NUCLEOTIDE SEQUENCE [LARGE SCALE GENOMIC DNA]</scope>
    <source>
        <strain evidence="4">ISS534</strain>
    </source>
</reference>
<dbReference type="InterPro" id="IPR038584">
    <property type="entry name" value="Ribosomal_bL33_sf"/>
</dbReference>
<dbReference type="EMBL" id="JBEUSY010000004">
    <property type="protein sequence ID" value="KAL1246437.1"/>
    <property type="molecule type" value="Genomic_DNA"/>
</dbReference>
<evidence type="ECO:0000256" key="2">
    <source>
        <dbReference type="ARBA" id="ARBA00022980"/>
    </source>
</evidence>
<comment type="similarity">
    <text evidence="1">Belongs to the bacterial ribosomal protein bL33 family.</text>
</comment>
<evidence type="ECO:0000256" key="1">
    <source>
        <dbReference type="ARBA" id="ARBA00007596"/>
    </source>
</evidence>
<dbReference type="Gene3D" id="2.20.28.120">
    <property type="entry name" value="Ribosomal protein L33"/>
    <property type="match status" value="1"/>
</dbReference>
<keyword evidence="5" id="KW-1185">Reference proteome</keyword>